<dbReference type="AlphaFoldDB" id="A0A377HM24"/>
<feature type="signal peptide" evidence="2">
    <location>
        <begin position="1"/>
        <end position="19"/>
    </location>
</feature>
<feature type="chain" id="PRO_5016862425" evidence="2">
    <location>
        <begin position="20"/>
        <end position="111"/>
    </location>
</feature>
<dbReference type="InterPro" id="IPR036700">
    <property type="entry name" value="BOBF_sf"/>
</dbReference>
<sequence>MKKYIALSVLMVLSSSAFAAFQGPSVNSINTVKAALEAKDESAVVLKGHIVQELGSELYLFRDSTGEIQVEIDNEDWLGQNVTPNDNVTIRGEVDTEWRSVKIDVDTITKN</sequence>
<dbReference type="InterPro" id="IPR005220">
    <property type="entry name" value="CarO-like"/>
</dbReference>
<dbReference type="Pfam" id="PF04076">
    <property type="entry name" value="BOF"/>
    <property type="match status" value="1"/>
</dbReference>
<gene>
    <name evidence="3" type="primary">ygiW_2</name>
    <name evidence="3" type="ORF">NCTC11645_01633</name>
</gene>
<protein>
    <submittedName>
        <fullName evidence="3">Uncharacterized conserved protein</fullName>
    </submittedName>
</protein>
<dbReference type="NCBIfam" id="NF033674">
    <property type="entry name" value="stress_OB_fold"/>
    <property type="match status" value="1"/>
</dbReference>
<dbReference type="STRING" id="673.AL542_17840"/>
<evidence type="ECO:0000313" key="3">
    <source>
        <dbReference type="EMBL" id="STO57249.1"/>
    </source>
</evidence>
<evidence type="ECO:0000313" key="4">
    <source>
        <dbReference type="Proteomes" id="UP000254512"/>
    </source>
</evidence>
<dbReference type="Proteomes" id="UP000254512">
    <property type="component" value="Unassembled WGS sequence"/>
</dbReference>
<evidence type="ECO:0000256" key="1">
    <source>
        <dbReference type="ARBA" id="ARBA00022729"/>
    </source>
</evidence>
<name>A0A377HM24_GRIHO</name>
<evidence type="ECO:0000256" key="2">
    <source>
        <dbReference type="SAM" id="SignalP"/>
    </source>
</evidence>
<dbReference type="GeneID" id="58897823"/>
<proteinExistence type="predicted"/>
<dbReference type="PANTHER" id="PTHR36571:SF1">
    <property type="entry name" value="PROTEIN YGIW"/>
    <property type="match status" value="1"/>
</dbReference>
<dbReference type="EMBL" id="UGHD01000002">
    <property type="protein sequence ID" value="STO57249.1"/>
    <property type="molecule type" value="Genomic_DNA"/>
</dbReference>
<dbReference type="PANTHER" id="PTHR36571">
    <property type="entry name" value="PROTEIN YGIW"/>
    <property type="match status" value="1"/>
</dbReference>
<keyword evidence="1 2" id="KW-0732">Signal</keyword>
<reference evidence="3 4" key="1">
    <citation type="submission" date="2018-06" db="EMBL/GenBank/DDBJ databases">
        <authorList>
            <consortium name="Pathogen Informatics"/>
            <person name="Doyle S."/>
        </authorList>
    </citation>
    <scope>NUCLEOTIDE SEQUENCE [LARGE SCALE GENOMIC DNA]</scope>
    <source>
        <strain evidence="3 4">NCTC11645</strain>
    </source>
</reference>
<dbReference type="Gene3D" id="2.40.50.200">
    <property type="entry name" value="Bacterial OB-fold"/>
    <property type="match status" value="1"/>
</dbReference>
<dbReference type="KEGG" id="gho:AL542_17840"/>
<accession>A0A377HM24</accession>
<dbReference type="SUPFAM" id="SSF101756">
    <property type="entry name" value="Hypothetical protein YgiW"/>
    <property type="match status" value="1"/>
</dbReference>
<dbReference type="RefSeq" id="WP_005505773.1">
    <property type="nucleotide sequence ID" value="NZ_CP014056.2"/>
</dbReference>
<organism evidence="3 4">
    <name type="scientific">Grimontia hollisae</name>
    <name type="common">Vibrio hollisae</name>
    <dbReference type="NCBI Taxonomy" id="673"/>
    <lineage>
        <taxon>Bacteria</taxon>
        <taxon>Pseudomonadati</taxon>
        <taxon>Pseudomonadota</taxon>
        <taxon>Gammaproteobacteria</taxon>
        <taxon>Vibrionales</taxon>
        <taxon>Vibrionaceae</taxon>
        <taxon>Grimontia</taxon>
    </lineage>
</organism>